<evidence type="ECO:0000256" key="1">
    <source>
        <dbReference type="SAM" id="MobiDB-lite"/>
    </source>
</evidence>
<protein>
    <submittedName>
        <fullName evidence="3">Uncharacterized protein</fullName>
    </submittedName>
</protein>
<accession>A0AAD6LJT4</accession>
<dbReference type="PANTHER" id="PTHR47342">
    <property type="entry name" value="PROTEIN PTST, CHLOROPLASTIC"/>
    <property type="match status" value="1"/>
</dbReference>
<evidence type="ECO:0000256" key="2">
    <source>
        <dbReference type="SAM" id="SignalP"/>
    </source>
</evidence>
<keyword evidence="2" id="KW-0732">Signal</keyword>
<name>A0AAD6LJT4_9ROSI</name>
<dbReference type="EMBL" id="JAQIZT010000017">
    <property type="protein sequence ID" value="KAJ6960591.1"/>
    <property type="molecule type" value="Genomic_DNA"/>
</dbReference>
<keyword evidence="4" id="KW-1185">Reference proteome</keyword>
<comment type="caution">
    <text evidence="3">The sequence shown here is derived from an EMBL/GenBank/DDBJ whole genome shotgun (WGS) entry which is preliminary data.</text>
</comment>
<feature type="compositionally biased region" description="Acidic residues" evidence="1">
    <location>
        <begin position="115"/>
        <end position="147"/>
    </location>
</feature>
<reference evidence="3" key="1">
    <citation type="journal article" date="2023" name="Mol. Ecol. Resour.">
        <title>Chromosome-level genome assembly of a triploid poplar Populus alba 'Berolinensis'.</title>
        <authorList>
            <person name="Chen S."/>
            <person name="Yu Y."/>
            <person name="Wang X."/>
            <person name="Wang S."/>
            <person name="Zhang T."/>
            <person name="Zhou Y."/>
            <person name="He R."/>
            <person name="Meng N."/>
            <person name="Wang Y."/>
            <person name="Liu W."/>
            <person name="Liu Z."/>
            <person name="Liu J."/>
            <person name="Guo Q."/>
            <person name="Huang H."/>
            <person name="Sederoff R.R."/>
            <person name="Wang G."/>
            <person name="Qu G."/>
            <person name="Chen S."/>
        </authorList>
    </citation>
    <scope>NUCLEOTIDE SEQUENCE</scope>
    <source>
        <strain evidence="3">SC-2020</strain>
    </source>
</reference>
<dbReference type="PANTHER" id="PTHR47342:SF1">
    <property type="entry name" value="PROTEIN PTST, CHLOROPLASTIC"/>
    <property type="match status" value="1"/>
</dbReference>
<feature type="region of interest" description="Disordered" evidence="1">
    <location>
        <begin position="112"/>
        <end position="147"/>
    </location>
</feature>
<dbReference type="Proteomes" id="UP001164929">
    <property type="component" value="Chromosome 17"/>
</dbReference>
<dbReference type="AlphaFoldDB" id="A0AAD6LJT4"/>
<evidence type="ECO:0000313" key="4">
    <source>
        <dbReference type="Proteomes" id="UP001164929"/>
    </source>
</evidence>
<proteinExistence type="predicted"/>
<feature type="chain" id="PRO_5042184060" evidence="2">
    <location>
        <begin position="17"/>
        <end position="286"/>
    </location>
</feature>
<gene>
    <name evidence="3" type="ORF">NC653_038576</name>
</gene>
<feature type="signal peptide" evidence="2">
    <location>
        <begin position="1"/>
        <end position="16"/>
    </location>
</feature>
<evidence type="ECO:0000313" key="3">
    <source>
        <dbReference type="EMBL" id="KAJ6960591.1"/>
    </source>
</evidence>
<sequence>MKFLLMLNFLFPFLTTGPFNMEIGTTRVVYLFLTMLSFVMIGDRCCIGKQVPWFSRNSRMLDVESIYKLPYHVFGCTIKPSNLRFAHSYWGSARKNWMSNVLWRTYTMPTSLEESSSEQPEDYSDDEGNSSEDLAEEPLDQPLSSDEDVLDINPIPEILVLPKLNVPAKLKALLLDSQRTNLTKKLSEANQQNRFLKRQISAYPKYSGLQNTYLKTFGIYNLWFLCQNYINKESAILNIIVTYMLHVMEDALVNFKSELAVMELETQVNSGLFEQFSRFLNLPFFI</sequence>
<organism evidence="3 4">
    <name type="scientific">Populus alba x Populus x berolinensis</name>
    <dbReference type="NCBI Taxonomy" id="444605"/>
    <lineage>
        <taxon>Eukaryota</taxon>
        <taxon>Viridiplantae</taxon>
        <taxon>Streptophyta</taxon>
        <taxon>Embryophyta</taxon>
        <taxon>Tracheophyta</taxon>
        <taxon>Spermatophyta</taxon>
        <taxon>Magnoliopsida</taxon>
        <taxon>eudicotyledons</taxon>
        <taxon>Gunneridae</taxon>
        <taxon>Pentapetalae</taxon>
        <taxon>rosids</taxon>
        <taxon>fabids</taxon>
        <taxon>Malpighiales</taxon>
        <taxon>Salicaceae</taxon>
        <taxon>Saliceae</taxon>
        <taxon>Populus</taxon>
    </lineage>
</organism>